<sequence>MTPLPLQFPHLRLEFFYFSSQMAYHHMQRPKRSDQIILLGKTESFKVGKFIPAHCA</sequence>
<keyword evidence="2" id="KW-1185">Reference proteome</keyword>
<protein>
    <submittedName>
        <fullName evidence="1">Uncharacterized protein</fullName>
    </submittedName>
</protein>
<organism evidence="1 2">
    <name type="scientific">Candidatus Accumulibacter phosphatis</name>
    <dbReference type="NCBI Taxonomy" id="327160"/>
    <lineage>
        <taxon>Bacteria</taxon>
        <taxon>Pseudomonadati</taxon>
        <taxon>Pseudomonadota</taxon>
        <taxon>Betaproteobacteria</taxon>
        <taxon>Candidatus Accumulibacter</taxon>
    </lineage>
</organism>
<evidence type="ECO:0000313" key="1">
    <source>
        <dbReference type="EMBL" id="TMQ74486.1"/>
    </source>
</evidence>
<dbReference type="AlphaFoldDB" id="A0A5S4EGT2"/>
<accession>A0A5S4EGT2</accession>
<name>A0A5S4EGT2_9PROT</name>
<reference evidence="1 2" key="1">
    <citation type="submission" date="2019-04" db="EMBL/GenBank/DDBJ databases">
        <title>A novel phosphate-accumulating bacterium identified in bioreactor for phosphate removal from wastewater.</title>
        <authorList>
            <person name="Kotlyarov R.Y."/>
            <person name="Beletsky A.V."/>
            <person name="Kallistova A.Y."/>
            <person name="Dorofeev A.G."/>
            <person name="Nikolaev Y.Y."/>
            <person name="Pimenov N.V."/>
            <person name="Ravin N.V."/>
            <person name="Mardanov A.V."/>
        </authorList>
    </citation>
    <scope>NUCLEOTIDE SEQUENCE [LARGE SCALE GENOMIC DNA]</scope>
    <source>
        <strain evidence="1 2">Bin19</strain>
    </source>
</reference>
<comment type="caution">
    <text evidence="1">The sequence shown here is derived from an EMBL/GenBank/DDBJ whole genome shotgun (WGS) entry which is preliminary data.</text>
</comment>
<proteinExistence type="predicted"/>
<dbReference type="Proteomes" id="UP000306324">
    <property type="component" value="Unassembled WGS sequence"/>
</dbReference>
<evidence type="ECO:0000313" key="2">
    <source>
        <dbReference type="Proteomes" id="UP000306324"/>
    </source>
</evidence>
<gene>
    <name evidence="1" type="ORF">ACCUM_0296</name>
</gene>
<dbReference type="EMBL" id="SWAD01000201">
    <property type="protein sequence ID" value="TMQ74486.1"/>
    <property type="molecule type" value="Genomic_DNA"/>
</dbReference>